<organism evidence="15 16">
    <name type="scientific">Vallitalea pronyensis</name>
    <dbReference type="NCBI Taxonomy" id="1348613"/>
    <lineage>
        <taxon>Bacteria</taxon>
        <taxon>Bacillati</taxon>
        <taxon>Bacillota</taxon>
        <taxon>Clostridia</taxon>
        <taxon>Lachnospirales</taxon>
        <taxon>Vallitaleaceae</taxon>
        <taxon>Vallitalea</taxon>
    </lineage>
</organism>
<keyword evidence="11" id="KW-0010">Activator</keyword>
<accession>A0A8J8MM74</accession>
<dbReference type="Proteomes" id="UP000683246">
    <property type="component" value="Chromosome"/>
</dbReference>
<dbReference type="EMBL" id="CP058649">
    <property type="protein sequence ID" value="QUI24084.1"/>
    <property type="molecule type" value="Genomic_DNA"/>
</dbReference>
<dbReference type="GO" id="GO:0008168">
    <property type="term" value="F:methyltransferase activity"/>
    <property type="evidence" value="ECO:0007669"/>
    <property type="project" value="UniProtKB-KW"/>
</dbReference>
<dbReference type="Gene3D" id="1.10.1670.10">
    <property type="entry name" value="Helix-hairpin-Helix base-excision DNA repair enzymes (C-terminal)"/>
    <property type="match status" value="1"/>
</dbReference>
<dbReference type="Gene3D" id="3.40.10.10">
    <property type="entry name" value="DNA Methylphosphotriester Repair Domain"/>
    <property type="match status" value="1"/>
</dbReference>
<dbReference type="InterPro" id="IPR051912">
    <property type="entry name" value="Alkylbase_DNA_Glycosylase/TA"/>
</dbReference>
<dbReference type="GO" id="GO:0043916">
    <property type="term" value="F:DNA-7-methylguanine glycosylase activity"/>
    <property type="evidence" value="ECO:0007669"/>
    <property type="project" value="TreeGrafter"/>
</dbReference>
<dbReference type="InterPro" id="IPR035451">
    <property type="entry name" value="Ada-like_dom_sf"/>
</dbReference>
<evidence type="ECO:0000256" key="1">
    <source>
        <dbReference type="ARBA" id="ARBA00000086"/>
    </source>
</evidence>
<dbReference type="SMART" id="SM00478">
    <property type="entry name" value="ENDO3c"/>
    <property type="match status" value="1"/>
</dbReference>
<dbReference type="GO" id="GO:0032259">
    <property type="term" value="P:methylation"/>
    <property type="evidence" value="ECO:0007669"/>
    <property type="project" value="UniProtKB-KW"/>
</dbReference>
<evidence type="ECO:0000256" key="5">
    <source>
        <dbReference type="ARBA" id="ARBA00022679"/>
    </source>
</evidence>
<evidence type="ECO:0000256" key="4">
    <source>
        <dbReference type="ARBA" id="ARBA00022603"/>
    </source>
</evidence>
<gene>
    <name evidence="15" type="ORF">HZI73_18085</name>
</gene>
<keyword evidence="12" id="KW-0804">Transcription</keyword>
<evidence type="ECO:0000313" key="15">
    <source>
        <dbReference type="EMBL" id="QUI24084.1"/>
    </source>
</evidence>
<evidence type="ECO:0000256" key="13">
    <source>
        <dbReference type="ARBA" id="ARBA00023204"/>
    </source>
</evidence>
<dbReference type="PANTHER" id="PTHR43003">
    <property type="entry name" value="DNA-3-METHYLADENINE GLYCOSYLASE"/>
    <property type="match status" value="1"/>
</dbReference>
<evidence type="ECO:0000256" key="8">
    <source>
        <dbReference type="ARBA" id="ARBA00022833"/>
    </source>
</evidence>
<dbReference type="EC" id="3.2.2.21" evidence="3"/>
<dbReference type="InterPro" id="IPR003265">
    <property type="entry name" value="HhH-GPD_domain"/>
</dbReference>
<dbReference type="Pfam" id="PF12833">
    <property type="entry name" value="HTH_18"/>
    <property type="match status" value="1"/>
</dbReference>
<reference evidence="15" key="1">
    <citation type="submission" date="2020-07" db="EMBL/GenBank/DDBJ databases">
        <title>Vallitalea pronyensis genome.</title>
        <authorList>
            <person name="Postec A."/>
        </authorList>
    </citation>
    <scope>NUCLEOTIDE SEQUENCE</scope>
    <source>
        <strain evidence="15">FatNI3</strain>
    </source>
</reference>
<dbReference type="InterPro" id="IPR004026">
    <property type="entry name" value="Ada_DNA_repair_Zn-bd"/>
</dbReference>
<keyword evidence="13" id="KW-0234">DNA repair</keyword>
<dbReference type="KEGG" id="vpy:HZI73_18085"/>
<dbReference type="InterPro" id="IPR037046">
    <property type="entry name" value="AlkA_N_sf"/>
</dbReference>
<evidence type="ECO:0000256" key="7">
    <source>
        <dbReference type="ARBA" id="ARBA00022763"/>
    </source>
</evidence>
<keyword evidence="16" id="KW-1185">Reference proteome</keyword>
<dbReference type="SMART" id="SM01009">
    <property type="entry name" value="AlkA_N"/>
    <property type="match status" value="1"/>
</dbReference>
<dbReference type="RefSeq" id="WP_212694776.1">
    <property type="nucleotide sequence ID" value="NZ_CP058649.1"/>
</dbReference>
<comment type="cofactor">
    <cofactor evidence="2">
        <name>Zn(2+)</name>
        <dbReference type="ChEBI" id="CHEBI:29105"/>
    </cofactor>
</comment>
<dbReference type="Pfam" id="PF06029">
    <property type="entry name" value="AlkA_N"/>
    <property type="match status" value="1"/>
</dbReference>
<evidence type="ECO:0000256" key="12">
    <source>
        <dbReference type="ARBA" id="ARBA00023163"/>
    </source>
</evidence>
<dbReference type="Gene3D" id="3.30.310.20">
    <property type="entry name" value="DNA-3-methyladenine glycosylase AlkA, N-terminal domain"/>
    <property type="match status" value="1"/>
</dbReference>
<dbReference type="CDD" id="cd00056">
    <property type="entry name" value="ENDO3c"/>
    <property type="match status" value="1"/>
</dbReference>
<evidence type="ECO:0000256" key="10">
    <source>
        <dbReference type="ARBA" id="ARBA00023125"/>
    </source>
</evidence>
<comment type="catalytic activity">
    <reaction evidence="1">
        <text>Hydrolysis of alkylated DNA, releasing 3-methyladenine, 3-methylguanine, 7-methylguanine and 7-methyladenine.</text>
        <dbReference type="EC" id="3.2.2.21"/>
    </reaction>
</comment>
<dbReference type="InterPro" id="IPR018062">
    <property type="entry name" value="HTH_AraC-typ_CS"/>
</dbReference>
<dbReference type="PROSITE" id="PS01124">
    <property type="entry name" value="HTH_ARAC_FAMILY_2"/>
    <property type="match status" value="1"/>
</dbReference>
<keyword evidence="6" id="KW-0479">Metal-binding</keyword>
<dbReference type="SUPFAM" id="SSF48150">
    <property type="entry name" value="DNA-glycosylase"/>
    <property type="match status" value="1"/>
</dbReference>
<evidence type="ECO:0000256" key="3">
    <source>
        <dbReference type="ARBA" id="ARBA00012000"/>
    </source>
</evidence>
<dbReference type="Gene3D" id="1.10.340.30">
    <property type="entry name" value="Hypothetical protein, domain 2"/>
    <property type="match status" value="1"/>
</dbReference>
<dbReference type="SUPFAM" id="SSF57884">
    <property type="entry name" value="Ada DNA repair protein, N-terminal domain (N-Ada 10)"/>
    <property type="match status" value="1"/>
</dbReference>
<dbReference type="GO" id="GO:0005737">
    <property type="term" value="C:cytoplasm"/>
    <property type="evidence" value="ECO:0007669"/>
    <property type="project" value="TreeGrafter"/>
</dbReference>
<dbReference type="InterPro" id="IPR018060">
    <property type="entry name" value="HTH_AraC"/>
</dbReference>
<keyword evidence="7" id="KW-0227">DNA damage</keyword>
<dbReference type="PROSITE" id="PS00041">
    <property type="entry name" value="HTH_ARAC_FAMILY_1"/>
    <property type="match status" value="1"/>
</dbReference>
<dbReference type="SUPFAM" id="SSF46689">
    <property type="entry name" value="Homeodomain-like"/>
    <property type="match status" value="1"/>
</dbReference>
<dbReference type="SUPFAM" id="SSF55945">
    <property type="entry name" value="TATA-box binding protein-like"/>
    <property type="match status" value="1"/>
</dbReference>
<sequence>MALHQHPYKTARENKDKCYDGKFFFGVKTTGIFCRPSCPSPIAKEKNVQYFDTVFDALESGFRPCLRCRPDIHVDYYNGNVDGTSIVHAALHKIYEGYLNNHSISDLAKEFYVSDRHLRKLFVENIGLPPVKIATYHKALFAKKLLIYSSLPITAIAYASGFGSTRQFNDVFKNIFGGTPTMIRKGIKREDEAGNTTMMLAYEEPFDFEGILAFMGFRAIKGVEVITPSSYSRTFRRDGSEGYFTVTNNREQSALALTIVSDDIRCYMSIYNQVRKMFDLDTDFTAINAQFTQDDILSQGMERGHVPRLPTAFDPFEHTIRAILGQQITVKAATTLAGRIVERGNIKASTDLPEGLRYHFPSPEELMVLDLDGIGITKTRQRTIENVVSAIVNKEVSLTANQPFDTFYKSFSAIKGVGDWTVNYVAMRGMGMVDSFPAKDLGIIKALTVEDKKPTLKEILSKAEKWRPYRAYAALCLWKYASRKE</sequence>
<dbReference type="GO" id="GO:0032131">
    <property type="term" value="F:alkylated DNA binding"/>
    <property type="evidence" value="ECO:0007669"/>
    <property type="project" value="TreeGrafter"/>
</dbReference>
<dbReference type="InterPro" id="IPR009057">
    <property type="entry name" value="Homeodomain-like_sf"/>
</dbReference>
<keyword evidence="10" id="KW-0238">DNA-binding</keyword>
<evidence type="ECO:0000256" key="11">
    <source>
        <dbReference type="ARBA" id="ARBA00023159"/>
    </source>
</evidence>
<evidence type="ECO:0000259" key="14">
    <source>
        <dbReference type="PROSITE" id="PS01124"/>
    </source>
</evidence>
<feature type="domain" description="HTH araC/xylS-type" evidence="14">
    <location>
        <begin position="88"/>
        <end position="186"/>
    </location>
</feature>
<evidence type="ECO:0000256" key="2">
    <source>
        <dbReference type="ARBA" id="ARBA00001947"/>
    </source>
</evidence>
<evidence type="ECO:0000256" key="6">
    <source>
        <dbReference type="ARBA" id="ARBA00022723"/>
    </source>
</evidence>
<protein>
    <recommendedName>
        <fullName evidence="3">DNA-3-methyladenine glycosylase II</fullName>
        <ecNumber evidence="3">3.2.2.21</ecNumber>
    </recommendedName>
</protein>
<dbReference type="GO" id="GO:0008270">
    <property type="term" value="F:zinc ion binding"/>
    <property type="evidence" value="ECO:0007669"/>
    <property type="project" value="InterPro"/>
</dbReference>
<keyword evidence="4" id="KW-0489">Methyltransferase</keyword>
<dbReference type="InterPro" id="IPR011257">
    <property type="entry name" value="DNA_glycosylase"/>
</dbReference>
<proteinExistence type="predicted"/>
<dbReference type="GO" id="GO:0006307">
    <property type="term" value="P:DNA alkylation repair"/>
    <property type="evidence" value="ECO:0007669"/>
    <property type="project" value="TreeGrafter"/>
</dbReference>
<dbReference type="Pfam" id="PF02805">
    <property type="entry name" value="Ada_Zn_binding"/>
    <property type="match status" value="1"/>
</dbReference>
<dbReference type="PANTHER" id="PTHR43003:SF13">
    <property type="entry name" value="DNA-3-METHYLADENINE GLYCOSYLASE 2"/>
    <property type="match status" value="1"/>
</dbReference>
<name>A0A8J8MM74_9FIRM</name>
<evidence type="ECO:0000256" key="9">
    <source>
        <dbReference type="ARBA" id="ARBA00023015"/>
    </source>
</evidence>
<keyword evidence="8" id="KW-0862">Zinc</keyword>
<dbReference type="GO" id="GO:0003700">
    <property type="term" value="F:DNA-binding transcription factor activity"/>
    <property type="evidence" value="ECO:0007669"/>
    <property type="project" value="InterPro"/>
</dbReference>
<dbReference type="SMART" id="SM00342">
    <property type="entry name" value="HTH_ARAC"/>
    <property type="match status" value="1"/>
</dbReference>
<dbReference type="GO" id="GO:0043565">
    <property type="term" value="F:sequence-specific DNA binding"/>
    <property type="evidence" value="ECO:0007669"/>
    <property type="project" value="InterPro"/>
</dbReference>
<dbReference type="InterPro" id="IPR010316">
    <property type="entry name" value="AlkA_N"/>
</dbReference>
<dbReference type="GO" id="GO:0008725">
    <property type="term" value="F:DNA-3-methyladenine glycosylase activity"/>
    <property type="evidence" value="ECO:0007669"/>
    <property type="project" value="TreeGrafter"/>
</dbReference>
<evidence type="ECO:0000313" key="16">
    <source>
        <dbReference type="Proteomes" id="UP000683246"/>
    </source>
</evidence>
<dbReference type="Gene3D" id="1.10.10.60">
    <property type="entry name" value="Homeodomain-like"/>
    <property type="match status" value="1"/>
</dbReference>
<dbReference type="GO" id="GO:0032993">
    <property type="term" value="C:protein-DNA complex"/>
    <property type="evidence" value="ECO:0007669"/>
    <property type="project" value="TreeGrafter"/>
</dbReference>
<keyword evidence="9" id="KW-0805">Transcription regulation</keyword>
<dbReference type="AlphaFoldDB" id="A0A8J8MM74"/>
<dbReference type="GO" id="GO:0006285">
    <property type="term" value="P:base-excision repair, AP site formation"/>
    <property type="evidence" value="ECO:0007669"/>
    <property type="project" value="TreeGrafter"/>
</dbReference>
<keyword evidence="5" id="KW-0808">Transferase</keyword>
<dbReference type="InterPro" id="IPR023170">
    <property type="entry name" value="HhH_base_excis_C"/>
</dbReference>